<evidence type="ECO:0000259" key="8">
    <source>
        <dbReference type="PROSITE" id="PS51459"/>
    </source>
</evidence>
<dbReference type="SUPFAM" id="SSF140931">
    <property type="entry name" value="Fic-like"/>
    <property type="match status" value="1"/>
</dbReference>
<evidence type="ECO:0000256" key="3">
    <source>
        <dbReference type="ARBA" id="ARBA00022741"/>
    </source>
</evidence>
<dbReference type="PANTHER" id="PTHR39560">
    <property type="entry name" value="PROTEIN ADENYLYLTRANSFERASE FIC-RELATED"/>
    <property type="match status" value="1"/>
</dbReference>
<evidence type="ECO:0000256" key="1">
    <source>
        <dbReference type="ARBA" id="ARBA00022679"/>
    </source>
</evidence>
<dbReference type="Gene3D" id="1.10.3290.10">
    <property type="entry name" value="Fido-like domain"/>
    <property type="match status" value="1"/>
</dbReference>
<gene>
    <name evidence="9" type="ORF">GCM10022407_13060</name>
</gene>
<keyword evidence="4" id="KW-0067">ATP-binding</keyword>
<protein>
    <recommendedName>
        <fullName evidence="5">protein adenylyltransferase</fullName>
        <ecNumber evidence="5">2.7.7.108</ecNumber>
    </recommendedName>
</protein>
<comment type="catalytic activity">
    <reaction evidence="7">
        <text>L-tyrosyl-[protein] + ATP = O-(5'-adenylyl)-L-tyrosyl-[protein] + diphosphate</text>
        <dbReference type="Rhea" id="RHEA:54288"/>
        <dbReference type="Rhea" id="RHEA-COMP:10136"/>
        <dbReference type="Rhea" id="RHEA-COMP:13846"/>
        <dbReference type="ChEBI" id="CHEBI:30616"/>
        <dbReference type="ChEBI" id="CHEBI:33019"/>
        <dbReference type="ChEBI" id="CHEBI:46858"/>
        <dbReference type="ChEBI" id="CHEBI:83624"/>
        <dbReference type="EC" id="2.7.7.108"/>
    </reaction>
</comment>
<keyword evidence="1" id="KW-0808">Transferase</keyword>
<keyword evidence="3" id="KW-0547">Nucleotide-binding</keyword>
<evidence type="ECO:0000256" key="5">
    <source>
        <dbReference type="ARBA" id="ARBA00034531"/>
    </source>
</evidence>
<reference evidence="10" key="1">
    <citation type="journal article" date="2019" name="Int. J. Syst. Evol. Microbiol.">
        <title>The Global Catalogue of Microorganisms (GCM) 10K type strain sequencing project: providing services to taxonomists for standard genome sequencing and annotation.</title>
        <authorList>
            <consortium name="The Broad Institute Genomics Platform"/>
            <consortium name="The Broad Institute Genome Sequencing Center for Infectious Disease"/>
            <person name="Wu L."/>
            <person name="Ma J."/>
        </authorList>
    </citation>
    <scope>NUCLEOTIDE SEQUENCE [LARGE SCALE GENOMIC DNA]</scope>
    <source>
        <strain evidence="10">JCM 17217</strain>
    </source>
</reference>
<dbReference type="InterPro" id="IPR036597">
    <property type="entry name" value="Fido-like_dom_sf"/>
</dbReference>
<evidence type="ECO:0000313" key="10">
    <source>
        <dbReference type="Proteomes" id="UP001501556"/>
    </source>
</evidence>
<organism evidence="9 10">
    <name type="scientific">Hymenobacter antarcticus</name>
    <dbReference type="NCBI Taxonomy" id="486270"/>
    <lineage>
        <taxon>Bacteria</taxon>
        <taxon>Pseudomonadati</taxon>
        <taxon>Bacteroidota</taxon>
        <taxon>Cytophagia</taxon>
        <taxon>Cytophagales</taxon>
        <taxon>Hymenobacteraceae</taxon>
        <taxon>Hymenobacter</taxon>
    </lineage>
</organism>
<keyword evidence="2" id="KW-0548">Nucleotidyltransferase</keyword>
<dbReference type="RefSeq" id="WP_345122297.1">
    <property type="nucleotide sequence ID" value="NZ_BAABDI010000006.1"/>
</dbReference>
<accession>A0ABP7PMX6</accession>
<evidence type="ECO:0000256" key="7">
    <source>
        <dbReference type="ARBA" id="ARBA00048696"/>
    </source>
</evidence>
<dbReference type="PANTHER" id="PTHR39560:SF1">
    <property type="entry name" value="PROTEIN ADENYLYLTRANSFERASE FIC-RELATED"/>
    <property type="match status" value="1"/>
</dbReference>
<dbReference type="EC" id="2.7.7.108" evidence="5"/>
<dbReference type="EMBL" id="BAABDI010000006">
    <property type="protein sequence ID" value="GAA3968344.1"/>
    <property type="molecule type" value="Genomic_DNA"/>
</dbReference>
<evidence type="ECO:0000313" key="9">
    <source>
        <dbReference type="EMBL" id="GAA3968344.1"/>
    </source>
</evidence>
<dbReference type="Proteomes" id="UP001501556">
    <property type="component" value="Unassembled WGS sequence"/>
</dbReference>
<evidence type="ECO:0000256" key="6">
    <source>
        <dbReference type="ARBA" id="ARBA00047939"/>
    </source>
</evidence>
<sequence length="194" mass="21954">MDKYRASAHESEILPNLLGLTDAAAIGLAEFEGFLRADILLTEDLTPATKFTLKYLLDMHRLALDHLYTFAGRYREVNISKGGFAFPAARFLPASMQQFEQEWLHKPLPTDQNDLLDLVGAIHGELLFIHPFREGNGRTARLLANLMLEQQGHERLRWEIIDETAFPRYVAAVQQSGLGNYAPMQTLIRSLYPG</sequence>
<keyword evidence="10" id="KW-1185">Reference proteome</keyword>
<name>A0ABP7PMX6_9BACT</name>
<comment type="catalytic activity">
    <reaction evidence="6">
        <text>L-threonyl-[protein] + ATP = 3-O-(5'-adenylyl)-L-threonyl-[protein] + diphosphate</text>
        <dbReference type="Rhea" id="RHEA:54292"/>
        <dbReference type="Rhea" id="RHEA-COMP:11060"/>
        <dbReference type="Rhea" id="RHEA-COMP:13847"/>
        <dbReference type="ChEBI" id="CHEBI:30013"/>
        <dbReference type="ChEBI" id="CHEBI:30616"/>
        <dbReference type="ChEBI" id="CHEBI:33019"/>
        <dbReference type="ChEBI" id="CHEBI:138113"/>
        <dbReference type="EC" id="2.7.7.108"/>
    </reaction>
</comment>
<evidence type="ECO:0000256" key="2">
    <source>
        <dbReference type="ARBA" id="ARBA00022695"/>
    </source>
</evidence>
<dbReference type="Pfam" id="PF02661">
    <property type="entry name" value="Fic"/>
    <property type="match status" value="1"/>
</dbReference>
<proteinExistence type="predicted"/>
<evidence type="ECO:0000256" key="4">
    <source>
        <dbReference type="ARBA" id="ARBA00022840"/>
    </source>
</evidence>
<dbReference type="InterPro" id="IPR003812">
    <property type="entry name" value="Fido"/>
</dbReference>
<dbReference type="PROSITE" id="PS51459">
    <property type="entry name" value="FIDO"/>
    <property type="match status" value="1"/>
</dbReference>
<feature type="domain" description="Fido" evidence="8">
    <location>
        <begin position="51"/>
        <end position="193"/>
    </location>
</feature>
<comment type="caution">
    <text evidence="9">The sequence shown here is derived from an EMBL/GenBank/DDBJ whole genome shotgun (WGS) entry which is preliminary data.</text>
</comment>